<dbReference type="GO" id="GO:0005524">
    <property type="term" value="F:ATP binding"/>
    <property type="evidence" value="ECO:0007669"/>
    <property type="project" value="UniProtKB-KW"/>
</dbReference>
<evidence type="ECO:0000256" key="1">
    <source>
        <dbReference type="ARBA" id="ARBA00005417"/>
    </source>
</evidence>
<proteinExistence type="inferred from homology"/>
<dbReference type="InterPro" id="IPR017871">
    <property type="entry name" value="ABC_transporter-like_CS"/>
</dbReference>
<feature type="domain" description="ABC transporter" evidence="7">
    <location>
        <begin position="10"/>
        <end position="248"/>
    </location>
</feature>
<dbReference type="InterPro" id="IPR003439">
    <property type="entry name" value="ABC_transporter-like_ATP-bd"/>
</dbReference>
<keyword evidence="5" id="KW-0547">Nucleotide-binding</keyword>
<sequence>MSDDPLPLALAMRDLVKTFGGVRALDGASLEVGRGEIHGLVGQNGAGKSTLIKILAGLHVPDEGTIAVDGETVAAMNPKRAAELGIGFIHQDRLLVPTFTVGEAIFLGDEGTSARRPLVDRRALQKRADALLDRYFGIRLPAGALIGELNTAQQQIVQITRTLAREPKIVVFDEPTAALAKQEVEHLFQAIGGLKAHGITTLYISHYLSEIEEICDRVTILRNGRNVATVDPREVPPARIAALMVDKDIKEMFPKTPVALGAPVFEAAGLHASGRFEDVSFTVRRGEIVGLTGLLGSGAKELVRSLFGLDRLDRGTLSLDGRPFAPRRPEIAVEHGIALVPEDRRGQGVALDLSVRENATLASLKAFARFGFLDFARERGAVDRLIADLAIKTAGREAPVRSLSGGNQQKVAIAKWLSRDARVYVLDEPTVGVDIAAKVEIYRLIGRLAQSGAAILVLSSDLDELIGIADRVLVMYRGRVVSDLPSAGLDAPTLIGAVLTGAVTPDAAAAAPPALEERSSHVQH</sequence>
<keyword evidence="3" id="KW-0762">Sugar transport</keyword>
<dbReference type="Gene3D" id="3.40.50.300">
    <property type="entry name" value="P-loop containing nucleotide triphosphate hydrolases"/>
    <property type="match status" value="2"/>
</dbReference>
<dbReference type="CDD" id="cd03216">
    <property type="entry name" value="ABC_Carb_Monos_I"/>
    <property type="match status" value="1"/>
</dbReference>
<keyword evidence="6 8" id="KW-0067">ATP-binding</keyword>
<evidence type="ECO:0000256" key="4">
    <source>
        <dbReference type="ARBA" id="ARBA00022737"/>
    </source>
</evidence>
<evidence type="ECO:0000256" key="3">
    <source>
        <dbReference type="ARBA" id="ARBA00022597"/>
    </source>
</evidence>
<name>A0A6A7Y7E5_9HYPH</name>
<protein>
    <submittedName>
        <fullName evidence="8">Sugar ABC transporter ATP-binding protein</fullName>
    </submittedName>
</protein>
<dbReference type="EMBL" id="VWNA01000003">
    <property type="protein sequence ID" value="MQT15173.1"/>
    <property type="molecule type" value="Genomic_DNA"/>
</dbReference>
<dbReference type="PANTHER" id="PTHR43790">
    <property type="entry name" value="CARBOHYDRATE TRANSPORT ATP-BINDING PROTEIN MG119-RELATED"/>
    <property type="match status" value="1"/>
</dbReference>
<evidence type="ECO:0000313" key="9">
    <source>
        <dbReference type="Proteomes" id="UP000332515"/>
    </source>
</evidence>
<dbReference type="PROSITE" id="PS50893">
    <property type="entry name" value="ABC_TRANSPORTER_2"/>
    <property type="match status" value="2"/>
</dbReference>
<dbReference type="RefSeq" id="WP_153489763.1">
    <property type="nucleotide sequence ID" value="NZ_VWNA01000003.1"/>
</dbReference>
<dbReference type="GO" id="GO:0016887">
    <property type="term" value="F:ATP hydrolysis activity"/>
    <property type="evidence" value="ECO:0007669"/>
    <property type="project" value="InterPro"/>
</dbReference>
<dbReference type="Proteomes" id="UP000332515">
    <property type="component" value="Unassembled WGS sequence"/>
</dbReference>
<dbReference type="AlphaFoldDB" id="A0A6A7Y7E5"/>
<comment type="caution">
    <text evidence="8">The sequence shown here is derived from an EMBL/GenBank/DDBJ whole genome shotgun (WGS) entry which is preliminary data.</text>
</comment>
<dbReference type="CDD" id="cd03215">
    <property type="entry name" value="ABC_Carb_Monos_II"/>
    <property type="match status" value="1"/>
</dbReference>
<dbReference type="PANTHER" id="PTHR43790:SF9">
    <property type="entry name" value="GALACTOFURANOSE TRANSPORTER ATP-BINDING PROTEIN YTFR"/>
    <property type="match status" value="1"/>
</dbReference>
<dbReference type="InterPro" id="IPR003593">
    <property type="entry name" value="AAA+_ATPase"/>
</dbReference>
<dbReference type="InterPro" id="IPR027417">
    <property type="entry name" value="P-loop_NTPase"/>
</dbReference>
<evidence type="ECO:0000256" key="2">
    <source>
        <dbReference type="ARBA" id="ARBA00022448"/>
    </source>
</evidence>
<accession>A0A6A7Y7E5</accession>
<comment type="similarity">
    <text evidence="1">Belongs to the ABC transporter superfamily.</text>
</comment>
<dbReference type="SMART" id="SM00382">
    <property type="entry name" value="AAA"/>
    <property type="match status" value="2"/>
</dbReference>
<evidence type="ECO:0000256" key="5">
    <source>
        <dbReference type="ARBA" id="ARBA00022741"/>
    </source>
</evidence>
<organism evidence="8 9">
    <name type="scientific">Segnochrobactrum spirostomi</name>
    <dbReference type="NCBI Taxonomy" id="2608987"/>
    <lineage>
        <taxon>Bacteria</taxon>
        <taxon>Pseudomonadati</taxon>
        <taxon>Pseudomonadota</taxon>
        <taxon>Alphaproteobacteria</taxon>
        <taxon>Hyphomicrobiales</taxon>
        <taxon>Segnochrobactraceae</taxon>
        <taxon>Segnochrobactrum</taxon>
    </lineage>
</organism>
<keyword evidence="9" id="KW-1185">Reference proteome</keyword>
<dbReference type="Pfam" id="PF00005">
    <property type="entry name" value="ABC_tran"/>
    <property type="match status" value="2"/>
</dbReference>
<evidence type="ECO:0000256" key="6">
    <source>
        <dbReference type="ARBA" id="ARBA00022840"/>
    </source>
</evidence>
<keyword evidence="4" id="KW-0677">Repeat</keyword>
<evidence type="ECO:0000313" key="8">
    <source>
        <dbReference type="EMBL" id="MQT15173.1"/>
    </source>
</evidence>
<gene>
    <name evidence="8" type="ORF">F0357_21430</name>
</gene>
<keyword evidence="2" id="KW-0813">Transport</keyword>
<reference evidence="8 9" key="1">
    <citation type="submission" date="2019-09" db="EMBL/GenBank/DDBJ databases">
        <title>Segnochrobactrum spirostomi gen. nov., sp. nov., isolated from the ciliate Spirostomum cf. yagiui and description of a novel family, Segnochrobactraceae fam. nov. within the order Rhizobiales of the class Alphaproteobacteria.</title>
        <authorList>
            <person name="Akter S."/>
            <person name="Shazib S.U.A."/>
            <person name="Shin M.K."/>
        </authorList>
    </citation>
    <scope>NUCLEOTIDE SEQUENCE [LARGE SCALE GENOMIC DNA]</scope>
    <source>
        <strain evidence="8 9">Sp-1</strain>
    </source>
</reference>
<dbReference type="SUPFAM" id="SSF52540">
    <property type="entry name" value="P-loop containing nucleoside triphosphate hydrolases"/>
    <property type="match status" value="2"/>
</dbReference>
<dbReference type="InterPro" id="IPR050107">
    <property type="entry name" value="ABC_carbohydrate_import_ATPase"/>
</dbReference>
<feature type="domain" description="ABC transporter" evidence="7">
    <location>
        <begin position="259"/>
        <end position="502"/>
    </location>
</feature>
<evidence type="ECO:0000259" key="7">
    <source>
        <dbReference type="PROSITE" id="PS50893"/>
    </source>
</evidence>
<dbReference type="PROSITE" id="PS00211">
    <property type="entry name" value="ABC_TRANSPORTER_1"/>
    <property type="match status" value="1"/>
</dbReference>